<name>A0A0E9V5S8_ANGAN</name>
<organism evidence="1">
    <name type="scientific">Anguilla anguilla</name>
    <name type="common">European freshwater eel</name>
    <name type="synonym">Muraena anguilla</name>
    <dbReference type="NCBI Taxonomy" id="7936"/>
    <lineage>
        <taxon>Eukaryota</taxon>
        <taxon>Metazoa</taxon>
        <taxon>Chordata</taxon>
        <taxon>Craniata</taxon>
        <taxon>Vertebrata</taxon>
        <taxon>Euteleostomi</taxon>
        <taxon>Actinopterygii</taxon>
        <taxon>Neopterygii</taxon>
        <taxon>Teleostei</taxon>
        <taxon>Anguilliformes</taxon>
        <taxon>Anguillidae</taxon>
        <taxon>Anguilla</taxon>
    </lineage>
</organism>
<dbReference type="AlphaFoldDB" id="A0A0E9V5S8"/>
<accession>A0A0E9V5S8</accession>
<protein>
    <submittedName>
        <fullName evidence="1">Uncharacterized protein</fullName>
    </submittedName>
</protein>
<sequence length="53" mass="5858">MHSQKLAVHGKLSQCSAVGHTILLQNVKFMKSDQTHHVCIKQPLVQPLADPLT</sequence>
<reference evidence="1" key="2">
    <citation type="journal article" date="2015" name="Fish Shellfish Immunol.">
        <title>Early steps in the European eel (Anguilla anguilla)-Vibrio vulnificus interaction in the gills: Role of the RtxA13 toxin.</title>
        <authorList>
            <person name="Callol A."/>
            <person name="Pajuelo D."/>
            <person name="Ebbesson L."/>
            <person name="Teles M."/>
            <person name="MacKenzie S."/>
            <person name="Amaro C."/>
        </authorList>
    </citation>
    <scope>NUCLEOTIDE SEQUENCE</scope>
</reference>
<dbReference type="EMBL" id="GBXM01035787">
    <property type="protein sequence ID" value="JAH72790.1"/>
    <property type="molecule type" value="Transcribed_RNA"/>
</dbReference>
<evidence type="ECO:0000313" key="1">
    <source>
        <dbReference type="EMBL" id="JAH72790.1"/>
    </source>
</evidence>
<proteinExistence type="predicted"/>
<reference evidence="1" key="1">
    <citation type="submission" date="2014-11" db="EMBL/GenBank/DDBJ databases">
        <authorList>
            <person name="Amaro Gonzalez C."/>
        </authorList>
    </citation>
    <scope>NUCLEOTIDE SEQUENCE</scope>
</reference>